<evidence type="ECO:0000256" key="3">
    <source>
        <dbReference type="ARBA" id="ARBA00023002"/>
    </source>
</evidence>
<evidence type="ECO:0000256" key="2">
    <source>
        <dbReference type="ARBA" id="ARBA00022573"/>
    </source>
</evidence>
<gene>
    <name evidence="4" type="ORF">BN874_650003</name>
</gene>
<dbReference type="PANTHER" id="PTHR36925:SF1">
    <property type="entry name" value="COBALT-PRECORRIN-6A REDUCTASE"/>
    <property type="match status" value="1"/>
</dbReference>
<dbReference type="PROSITE" id="PS51014">
    <property type="entry name" value="COBK_CBIJ"/>
    <property type="match status" value="1"/>
</dbReference>
<evidence type="ECO:0000313" key="4">
    <source>
        <dbReference type="EMBL" id="CDH46922.1"/>
    </source>
</evidence>
<dbReference type="Proteomes" id="UP000019184">
    <property type="component" value="Unassembled WGS sequence"/>
</dbReference>
<dbReference type="OrthoDB" id="5183775at2"/>
<dbReference type="GO" id="GO:0009236">
    <property type="term" value="P:cobalamin biosynthetic process"/>
    <property type="evidence" value="ECO:0007669"/>
    <property type="project" value="UniProtKB-UniPathway"/>
</dbReference>
<name>A0A7U7J5X4_9GAMM</name>
<dbReference type="EC" id="1.3.1.54" evidence="4"/>
<evidence type="ECO:0000313" key="5">
    <source>
        <dbReference type="Proteomes" id="UP000019184"/>
    </source>
</evidence>
<accession>A0A7U7J5X4</accession>
<dbReference type="EMBL" id="CBTK010000282">
    <property type="protein sequence ID" value="CDH46922.1"/>
    <property type="molecule type" value="Genomic_DNA"/>
</dbReference>
<dbReference type="UniPathway" id="UPA00148"/>
<dbReference type="PANTHER" id="PTHR36925">
    <property type="entry name" value="COBALT-PRECORRIN-6A REDUCTASE"/>
    <property type="match status" value="1"/>
</dbReference>
<evidence type="ECO:0000256" key="1">
    <source>
        <dbReference type="ARBA" id="ARBA00004953"/>
    </source>
</evidence>
<dbReference type="AlphaFoldDB" id="A0A7U7J5X4"/>
<comment type="pathway">
    <text evidence="1">Cofactor biosynthesis; adenosylcobalamin biosynthesis.</text>
</comment>
<dbReference type="GO" id="GO:0016994">
    <property type="term" value="F:precorrin-6A reductase activity"/>
    <property type="evidence" value="ECO:0007669"/>
    <property type="project" value="UniProtKB-EC"/>
</dbReference>
<keyword evidence="2" id="KW-0169">Cobalamin biosynthesis</keyword>
<reference evidence="4 5" key="1">
    <citation type="journal article" date="2014" name="ISME J.">
        <title>Candidatus Competibacter-lineage genomes retrieved from metagenomes reveal functional metabolic diversity.</title>
        <authorList>
            <person name="McIlroy S.J."/>
            <person name="Albertsen M."/>
            <person name="Andresen E.K."/>
            <person name="Saunders A.M."/>
            <person name="Kristiansen R."/>
            <person name="Stokholm-Bjerregaard M."/>
            <person name="Nielsen K.L."/>
            <person name="Nielsen P.H."/>
        </authorList>
    </citation>
    <scope>NUCLEOTIDE SEQUENCE [LARGE SCALE GENOMIC DNA]</scope>
    <source>
        <strain evidence="4 5">Run_B_J11</strain>
    </source>
</reference>
<sequence>MRILILGGIGEAVTLARTLAPVHAVTYSVAGKGRAPDLSCSVRSGGFGGSEGLALFLREQRIEQLIDATHPYAAQISRNAAHAARLAKVPLWAYRRPAWRPQPGDDWRFVADWTALMAALRKFQRPFFTIGLEPLRHWPDIPPGQHWLVRCLAAKAPATPHLTLLCVTGPFTLEQETALLRDSQIDALVAKNSGGGAVEAKLAAARFAGVPVVMLERPVLPTVEREFAAVEQLTMAL</sequence>
<comment type="caution">
    <text evidence="4">The sequence shown here is derived from an EMBL/GenBank/DDBJ whole genome shotgun (WGS) entry which is preliminary data.</text>
</comment>
<proteinExistence type="predicted"/>
<dbReference type="RefSeq" id="WP_034435638.1">
    <property type="nucleotide sequence ID" value="NZ_CBTK010000282.1"/>
</dbReference>
<protein>
    <submittedName>
        <fullName evidence="4">Precorrin-6A reductase</fullName>
        <ecNumber evidence="4">1.3.1.54</ecNumber>
    </submittedName>
</protein>
<dbReference type="NCBIfam" id="NF005969">
    <property type="entry name" value="PRK08057.1-3"/>
    <property type="match status" value="1"/>
</dbReference>
<dbReference type="InterPro" id="IPR003723">
    <property type="entry name" value="Precorrin-6x_reduct"/>
</dbReference>
<keyword evidence="5" id="KW-1185">Reference proteome</keyword>
<dbReference type="Pfam" id="PF02571">
    <property type="entry name" value="CbiJ"/>
    <property type="match status" value="1"/>
</dbReference>
<organism evidence="4 5">
    <name type="scientific">Candidatus Contendobacter odensis Run_B_J11</name>
    <dbReference type="NCBI Taxonomy" id="1400861"/>
    <lineage>
        <taxon>Bacteria</taxon>
        <taxon>Pseudomonadati</taxon>
        <taxon>Pseudomonadota</taxon>
        <taxon>Gammaproteobacteria</taxon>
        <taxon>Candidatus Competibacteraceae</taxon>
        <taxon>Candidatus Contendibacter</taxon>
    </lineage>
</organism>
<dbReference type="NCBIfam" id="NF005968">
    <property type="entry name" value="PRK08057.1-2"/>
    <property type="match status" value="1"/>
</dbReference>
<keyword evidence="3 4" id="KW-0560">Oxidoreductase</keyword>